<dbReference type="Gene3D" id="3.40.640.10">
    <property type="entry name" value="Type I PLP-dependent aspartate aminotransferase-like (Major domain)"/>
    <property type="match status" value="1"/>
</dbReference>
<name>A0A1D6H211_MAIZE</name>
<gene>
    <name evidence="3" type="ORF">ZEAMMB73_Zm00001d015445</name>
</gene>
<protein>
    <submittedName>
        <fullName evidence="3">Gamma-aminobutyrate transaminase POP2 mitochondrial</fullName>
    </submittedName>
</protein>
<dbReference type="SUPFAM" id="SSF53383">
    <property type="entry name" value="PLP-dependent transferases"/>
    <property type="match status" value="1"/>
</dbReference>
<sequence>MFGCDMYNIKPDLVSIAKALSSAYMPIGAILVSPEITDVNYSQSNKLGKGIL</sequence>
<keyword evidence="1" id="KW-0032">Aminotransferase</keyword>
<dbReference type="PANTHER" id="PTHR42684:SF3">
    <property type="entry name" value="ADENOSYLMETHIONINE-8-AMINO-7-OXONONANOATE AMINOTRANSFERASE"/>
    <property type="match status" value="1"/>
</dbReference>
<organism evidence="3">
    <name type="scientific">Zea mays</name>
    <name type="common">Maize</name>
    <dbReference type="NCBI Taxonomy" id="4577"/>
    <lineage>
        <taxon>Eukaryota</taxon>
        <taxon>Viridiplantae</taxon>
        <taxon>Streptophyta</taxon>
        <taxon>Embryophyta</taxon>
        <taxon>Tracheophyta</taxon>
        <taxon>Spermatophyta</taxon>
        <taxon>Magnoliopsida</taxon>
        <taxon>Liliopsida</taxon>
        <taxon>Poales</taxon>
        <taxon>Poaceae</taxon>
        <taxon>PACMAD clade</taxon>
        <taxon>Panicoideae</taxon>
        <taxon>Andropogonodae</taxon>
        <taxon>Andropogoneae</taxon>
        <taxon>Tripsacinae</taxon>
        <taxon>Zea</taxon>
    </lineage>
</organism>
<evidence type="ECO:0000256" key="1">
    <source>
        <dbReference type="ARBA" id="ARBA00022576"/>
    </source>
</evidence>
<keyword evidence="2" id="KW-0808">Transferase</keyword>
<accession>A0A1D6H211</accession>
<reference evidence="3" key="1">
    <citation type="submission" date="2015-12" db="EMBL/GenBank/DDBJ databases">
        <title>Update maize B73 reference genome by single molecule sequencing technologies.</title>
        <authorList>
            <consortium name="Maize Genome Sequencing Project"/>
            <person name="Ware D."/>
        </authorList>
    </citation>
    <scope>NUCLEOTIDE SEQUENCE</scope>
    <source>
        <tissue evidence="3">Seedling</tissue>
    </source>
</reference>
<dbReference type="GO" id="GO:0008483">
    <property type="term" value="F:transaminase activity"/>
    <property type="evidence" value="ECO:0007669"/>
    <property type="project" value="UniProtKB-KW"/>
</dbReference>
<evidence type="ECO:0000313" key="3">
    <source>
        <dbReference type="EMBL" id="AQK68918.1"/>
    </source>
</evidence>
<dbReference type="InterPro" id="IPR015424">
    <property type="entry name" value="PyrdxlP-dep_Trfase"/>
</dbReference>
<evidence type="ECO:0000256" key="2">
    <source>
        <dbReference type="ARBA" id="ARBA00022679"/>
    </source>
</evidence>
<dbReference type="AlphaFoldDB" id="A0A1D6H211"/>
<proteinExistence type="predicted"/>
<dbReference type="PANTHER" id="PTHR42684">
    <property type="entry name" value="ADENOSYLMETHIONINE-8-AMINO-7-OXONONANOATE AMINOTRANSFERASE"/>
    <property type="match status" value="1"/>
</dbReference>
<dbReference type="InterPro" id="IPR015421">
    <property type="entry name" value="PyrdxlP-dep_Trfase_major"/>
</dbReference>
<dbReference type="EMBL" id="CM000781">
    <property type="protein sequence ID" value="AQK68918.1"/>
    <property type="molecule type" value="Genomic_DNA"/>
</dbReference>